<dbReference type="PANTHER" id="PTHR34685">
    <property type="entry name" value="RED CHLOROPHYLL CATABOLITE REDUCTASE, CHLOROPLASTIC"/>
    <property type="match status" value="1"/>
</dbReference>
<gene>
    <name evidence="1" type="ORF">NIES4072_05010</name>
</gene>
<dbReference type="Proteomes" id="UP000245124">
    <property type="component" value="Unassembled WGS sequence"/>
</dbReference>
<dbReference type="RefSeq" id="WP_109007167.1">
    <property type="nucleotide sequence ID" value="NZ_BDUD01000001.1"/>
</dbReference>
<reference evidence="1 2" key="1">
    <citation type="submission" date="2017-06" db="EMBL/GenBank/DDBJ databases">
        <title>Genome sequencing of cyanobaciteial culture collection at National Institute for Environmental Studies (NIES).</title>
        <authorList>
            <person name="Hirose Y."/>
            <person name="Shimura Y."/>
            <person name="Fujisawa T."/>
            <person name="Nakamura Y."/>
            <person name="Kawachi M."/>
        </authorList>
    </citation>
    <scope>NUCLEOTIDE SEQUENCE [LARGE SCALE GENOMIC DNA]</scope>
    <source>
        <strain evidence="1 2">NIES-4072</strain>
    </source>
</reference>
<dbReference type="AlphaFoldDB" id="A0A2R5FFL1"/>
<dbReference type="GO" id="GO:0051743">
    <property type="term" value="F:red chlorophyll catabolite reductase activity"/>
    <property type="evidence" value="ECO:0007669"/>
    <property type="project" value="InterPro"/>
</dbReference>
<evidence type="ECO:0000313" key="1">
    <source>
        <dbReference type="EMBL" id="GBG16855.1"/>
    </source>
</evidence>
<comment type="caution">
    <text evidence="1">The sequence shown here is derived from an EMBL/GenBank/DDBJ whole genome shotgun (WGS) entry which is preliminary data.</text>
</comment>
<dbReference type="Pfam" id="PF06405">
    <property type="entry name" value="RCC_reductase"/>
    <property type="match status" value="1"/>
</dbReference>
<organism evidence="1 2">
    <name type="scientific">Nostoc commune NIES-4072</name>
    <dbReference type="NCBI Taxonomy" id="2005467"/>
    <lineage>
        <taxon>Bacteria</taxon>
        <taxon>Bacillati</taxon>
        <taxon>Cyanobacteriota</taxon>
        <taxon>Cyanophyceae</taxon>
        <taxon>Nostocales</taxon>
        <taxon>Nostocaceae</taxon>
        <taxon>Nostoc</taxon>
    </lineage>
</organism>
<dbReference type="Gene3D" id="3.40.1500.20">
    <property type="match status" value="1"/>
</dbReference>
<dbReference type="PANTHER" id="PTHR34685:SF2">
    <property type="entry name" value="RED CHLOROPHYLL CATABOLITE REDUCTASE, CHLOROPLASTIC"/>
    <property type="match status" value="1"/>
</dbReference>
<name>A0A2R5FFL1_NOSCO</name>
<protein>
    <submittedName>
        <fullName evidence="1">Red chlorophyll catabolite reductase</fullName>
    </submittedName>
</protein>
<dbReference type="OrthoDB" id="6397580at2"/>
<dbReference type="InterPro" id="IPR009439">
    <property type="entry name" value="RCC_reductase"/>
</dbReference>
<proteinExistence type="predicted"/>
<evidence type="ECO:0000313" key="2">
    <source>
        <dbReference type="Proteomes" id="UP000245124"/>
    </source>
</evidence>
<keyword evidence="2" id="KW-1185">Reference proteome</keyword>
<dbReference type="EMBL" id="BDUD01000001">
    <property type="protein sequence ID" value="GBG16855.1"/>
    <property type="molecule type" value="Genomic_DNA"/>
</dbReference>
<accession>A0A2R5FFL1</accession>
<sequence>MFEQQPNVDSTALFNQLWGLTNELREKIDARFELHSDPSTKNFQNYSALVGEAHGSLNTFSGPEIDWLVHSWLREPKSGFCNMHLTVWLKSQIRVPHLAVVFATVPELFFFIDYVPRSDLFTDLDYLDRYYEPVNQTYLAFLEDSRFQQYISKTLYIRQVQSHTSLCYTSPVTEETLARVHTVAHEMIDRWLGWVDEAEPVPESKRAALSERDLFVRRTVAERDPDNKIAVRLFGAEMTDKLVRSLWGGVGVPS</sequence>